<proteinExistence type="predicted"/>
<organism evidence="1 2">
    <name type="scientific">Shewanella colwelliana</name>
    <name type="common">Alteromonas colwelliana</name>
    <dbReference type="NCBI Taxonomy" id="23"/>
    <lineage>
        <taxon>Bacteria</taxon>
        <taxon>Pseudomonadati</taxon>
        <taxon>Pseudomonadota</taxon>
        <taxon>Gammaproteobacteria</taxon>
        <taxon>Alteromonadales</taxon>
        <taxon>Shewanellaceae</taxon>
        <taxon>Shewanella</taxon>
    </lineage>
</organism>
<sequence>MSDQFNCWQCGKALEGVILPLSRREACAECHADQHVCKMCVFFQDSGRGDCKEERAEWISDRERANFCDYFKPATGVYSKSGPSANEQALAELAVLFGDAPTSSNQAEEQPQERPKTAAEIAEQQLRDLLGG</sequence>
<accession>A0A1E5IRL8</accession>
<evidence type="ECO:0000313" key="2">
    <source>
        <dbReference type="Proteomes" id="UP000095230"/>
    </source>
</evidence>
<evidence type="ECO:0000313" key="1">
    <source>
        <dbReference type="EMBL" id="OEG73196.1"/>
    </source>
</evidence>
<name>A0A1E5IRL8_SHECO</name>
<comment type="caution">
    <text evidence="1">The sequence shown here is derived from an EMBL/GenBank/DDBJ whole genome shotgun (WGS) entry which is preliminary data.</text>
</comment>
<dbReference type="Proteomes" id="UP000095230">
    <property type="component" value="Unassembled WGS sequence"/>
</dbReference>
<reference evidence="1 2" key="1">
    <citation type="submission" date="2016-07" db="EMBL/GenBank/DDBJ databases">
        <title>Whole-genome of two Shewanella species isolated from a digestive organ of sea cucumber Apostichopus japonicus Selenka 1867.</title>
        <authorList>
            <person name="Hong H.-H."/>
            <person name="Choi H."/>
            <person name="Cheon S."/>
            <person name="Oh J.-S."/>
            <person name="Lee H.-G."/>
            <person name="Park C."/>
        </authorList>
    </citation>
    <scope>NUCLEOTIDE SEQUENCE [LARGE SCALE GENOMIC DNA]</scope>
    <source>
        <strain evidence="1 2">CSB03KR</strain>
    </source>
</reference>
<dbReference type="AlphaFoldDB" id="A0A1E5IRL8"/>
<dbReference type="EMBL" id="MCBT01000043">
    <property type="protein sequence ID" value="OEG73196.1"/>
    <property type="molecule type" value="Genomic_DNA"/>
</dbReference>
<protein>
    <submittedName>
        <fullName evidence="1">Uncharacterized protein</fullName>
    </submittedName>
</protein>
<dbReference type="STRING" id="23.BEL05_13055"/>
<gene>
    <name evidence="1" type="ORF">BEL05_13055</name>
</gene>
<dbReference type="OrthoDB" id="129664at2"/>
<dbReference type="RefSeq" id="WP_069671419.1">
    <property type="nucleotide sequence ID" value="NZ_MCBT01000043.1"/>
</dbReference>